<feature type="domain" description="Xylanolytic transcriptional activator regulatory" evidence="5">
    <location>
        <begin position="375"/>
        <end position="444"/>
    </location>
</feature>
<evidence type="ECO:0000256" key="2">
    <source>
        <dbReference type="ARBA" id="ARBA00023163"/>
    </source>
</evidence>
<dbReference type="SMART" id="SM00906">
    <property type="entry name" value="Fungal_trans"/>
    <property type="match status" value="1"/>
</dbReference>
<dbReference type="PANTHER" id="PTHR47424">
    <property type="entry name" value="REGULATORY PROTEIN GAL4"/>
    <property type="match status" value="1"/>
</dbReference>
<evidence type="ECO:0000313" key="7">
    <source>
        <dbReference type="Proteomes" id="UP000019471"/>
    </source>
</evidence>
<dbReference type="GO" id="GO:0000981">
    <property type="term" value="F:DNA-binding transcription factor activity, RNA polymerase II-specific"/>
    <property type="evidence" value="ECO:0007669"/>
    <property type="project" value="TreeGrafter"/>
</dbReference>
<comment type="caution">
    <text evidence="6">The sequence shown here is derived from an EMBL/GenBank/DDBJ whole genome shotgun (WGS) entry which is preliminary data.</text>
</comment>
<keyword evidence="3" id="KW-0539">Nucleus</keyword>
<feature type="compositionally biased region" description="Basic and acidic residues" evidence="4">
    <location>
        <begin position="39"/>
        <end position="48"/>
    </location>
</feature>
<dbReference type="GO" id="GO:0006351">
    <property type="term" value="P:DNA-templated transcription"/>
    <property type="evidence" value="ECO:0007669"/>
    <property type="project" value="InterPro"/>
</dbReference>
<dbReference type="InterPro" id="IPR051127">
    <property type="entry name" value="Fungal_SecMet_Regulators"/>
</dbReference>
<dbReference type="GeneID" id="19190228"/>
<dbReference type="EMBL" id="AMGX01000007">
    <property type="protein sequence ID" value="EXJ71702.1"/>
    <property type="molecule type" value="Genomic_DNA"/>
</dbReference>
<keyword evidence="2" id="KW-0804">Transcription</keyword>
<evidence type="ECO:0000256" key="3">
    <source>
        <dbReference type="ARBA" id="ARBA00023242"/>
    </source>
</evidence>
<dbReference type="RefSeq" id="XP_007744301.1">
    <property type="nucleotide sequence ID" value="XM_007746111.1"/>
</dbReference>
<dbReference type="InterPro" id="IPR007219">
    <property type="entry name" value="XnlR_reg_dom"/>
</dbReference>
<reference evidence="6 7" key="1">
    <citation type="submission" date="2013-03" db="EMBL/GenBank/DDBJ databases">
        <title>The Genome Sequence of Cladophialophora psammophila CBS 110553.</title>
        <authorList>
            <consortium name="The Broad Institute Genomics Platform"/>
            <person name="Cuomo C."/>
            <person name="de Hoog S."/>
            <person name="Gorbushina A."/>
            <person name="Walker B."/>
            <person name="Young S.K."/>
            <person name="Zeng Q."/>
            <person name="Gargeya S."/>
            <person name="Fitzgerald M."/>
            <person name="Haas B."/>
            <person name="Abouelleil A."/>
            <person name="Allen A.W."/>
            <person name="Alvarado L."/>
            <person name="Arachchi H.M."/>
            <person name="Berlin A.M."/>
            <person name="Chapman S.B."/>
            <person name="Gainer-Dewar J."/>
            <person name="Goldberg J."/>
            <person name="Griggs A."/>
            <person name="Gujja S."/>
            <person name="Hansen M."/>
            <person name="Howarth C."/>
            <person name="Imamovic A."/>
            <person name="Ireland A."/>
            <person name="Larimer J."/>
            <person name="McCowan C."/>
            <person name="Murphy C."/>
            <person name="Pearson M."/>
            <person name="Poon T.W."/>
            <person name="Priest M."/>
            <person name="Roberts A."/>
            <person name="Saif S."/>
            <person name="Shea T."/>
            <person name="Sisk P."/>
            <person name="Sykes S."/>
            <person name="Wortman J."/>
            <person name="Nusbaum C."/>
            <person name="Birren B."/>
        </authorList>
    </citation>
    <scope>NUCLEOTIDE SEQUENCE [LARGE SCALE GENOMIC DNA]</scope>
    <source>
        <strain evidence="6 7">CBS 110553</strain>
    </source>
</reference>
<evidence type="ECO:0000259" key="5">
    <source>
        <dbReference type="SMART" id="SM00906"/>
    </source>
</evidence>
<dbReference type="eggNOG" id="ENOG502SHBD">
    <property type="taxonomic scope" value="Eukaryota"/>
</dbReference>
<dbReference type="PANTHER" id="PTHR47424:SF15">
    <property type="entry name" value="ZN(II)2CYS6 TRANSCRIPTION FACTOR (EUROFUNG)"/>
    <property type="match status" value="1"/>
</dbReference>
<evidence type="ECO:0000256" key="4">
    <source>
        <dbReference type="SAM" id="MobiDB-lite"/>
    </source>
</evidence>
<dbReference type="GO" id="GO:0008270">
    <property type="term" value="F:zinc ion binding"/>
    <property type="evidence" value="ECO:0007669"/>
    <property type="project" value="InterPro"/>
</dbReference>
<keyword evidence="7" id="KW-1185">Reference proteome</keyword>
<dbReference type="GO" id="GO:0005634">
    <property type="term" value="C:nucleus"/>
    <property type="evidence" value="ECO:0007669"/>
    <property type="project" value="TreeGrafter"/>
</dbReference>
<dbReference type="GO" id="GO:0000978">
    <property type="term" value="F:RNA polymerase II cis-regulatory region sequence-specific DNA binding"/>
    <property type="evidence" value="ECO:0007669"/>
    <property type="project" value="TreeGrafter"/>
</dbReference>
<dbReference type="Pfam" id="PF04082">
    <property type="entry name" value="Fungal_trans"/>
    <property type="match status" value="1"/>
</dbReference>
<name>W9WU17_9EURO</name>
<dbReference type="HOGENOM" id="CLU_008137_0_0_1"/>
<dbReference type="Proteomes" id="UP000019471">
    <property type="component" value="Unassembled WGS sequence"/>
</dbReference>
<evidence type="ECO:0000313" key="6">
    <source>
        <dbReference type="EMBL" id="EXJ71702.1"/>
    </source>
</evidence>
<keyword evidence="1" id="KW-0805">Transcription regulation</keyword>
<protein>
    <recommendedName>
        <fullName evidence="5">Xylanolytic transcriptional activator regulatory domain-containing protein</fullName>
    </recommendedName>
</protein>
<evidence type="ECO:0000256" key="1">
    <source>
        <dbReference type="ARBA" id="ARBA00023015"/>
    </source>
</evidence>
<dbReference type="CDD" id="cd12148">
    <property type="entry name" value="fungal_TF_MHR"/>
    <property type="match status" value="1"/>
</dbReference>
<gene>
    <name evidence="6" type="ORF">A1O5_05510</name>
</gene>
<accession>W9WU17</accession>
<sequence>MANGTCAGGGSDLRTLTSNGFQEANASSKDARGTQFAARAEDHEFEESRMQEGSHCLLMLPCEIAANGRSMTGDISNVATPSLDGTNTYTNGTEFYGGSSNLAFLAKLFSKARKRATAMYQEAPPGAATPLIPAEESTSQLKHLNNNRSSLVDLMYSVDYHSPALHGPTPPNHGHMETPNARFVSPSTRTVNQASPDYSANPLINDSFAPAGPLRQTPVIASALTAPLDTELGTAEVEKIFIEAYFNNVHYIHPMLIEESFEQECQRQAWINQPTAGCKDRRPQFMALYYAVVALGAINSGPDQAASLAKQYQDAAFSRGRGRKPVRSALEWASHYFGLAKQALGDIMEISSLETCQTLFMMTVFCQNALKPHACYMYSGNAVRTAVAIGLANNSRYTHAEEVKRTWWCIYSHEIEMCCSSGRLDSLMAPEHYSLQIPGNNAARSPEIAIIPAMVDLARILKKVSTDIYSTSGRRSMNEMSRIGLELNKDIDQWKADLPPFLNFDLESLDDPVWAYKQKVVLKMRFYNARILINRPFVVASAPAHGLAGFSCHVDICLDAARKTILLIHSAFVNRIYLRTWWYCATYTLYANMIILYLVLMEFPSVRAEELIADVEKSLKIYNAMKEVVVARRCAELTKEMLTVAKRHQQELRRRKEARCDAVAVSNLPPPDHDPWSDGSLSTVLNQSLPGWDKTASLAHLYDPSVLEQFAFSADREADGSVDTLMDFSTGNGDERAITGPMWGIFEPFEENWLSGN</sequence>
<dbReference type="AlphaFoldDB" id="W9WU17"/>
<dbReference type="GO" id="GO:0000435">
    <property type="term" value="P:positive regulation of transcription from RNA polymerase II promoter by galactose"/>
    <property type="evidence" value="ECO:0007669"/>
    <property type="project" value="TreeGrafter"/>
</dbReference>
<organism evidence="6 7">
    <name type="scientific">Cladophialophora psammophila CBS 110553</name>
    <dbReference type="NCBI Taxonomy" id="1182543"/>
    <lineage>
        <taxon>Eukaryota</taxon>
        <taxon>Fungi</taxon>
        <taxon>Dikarya</taxon>
        <taxon>Ascomycota</taxon>
        <taxon>Pezizomycotina</taxon>
        <taxon>Eurotiomycetes</taxon>
        <taxon>Chaetothyriomycetidae</taxon>
        <taxon>Chaetothyriales</taxon>
        <taxon>Herpotrichiellaceae</taxon>
        <taxon>Cladophialophora</taxon>
    </lineage>
</organism>
<dbReference type="OrthoDB" id="4136341at2759"/>
<proteinExistence type="predicted"/>
<feature type="region of interest" description="Disordered" evidence="4">
    <location>
        <begin position="23"/>
        <end position="48"/>
    </location>
</feature>